<dbReference type="GO" id="GO:0005886">
    <property type="term" value="C:plasma membrane"/>
    <property type="evidence" value="ECO:0007669"/>
    <property type="project" value="UniProtKB-SubCell"/>
</dbReference>
<dbReference type="Pfam" id="PF02518">
    <property type="entry name" value="HATPase_c"/>
    <property type="match status" value="1"/>
</dbReference>
<dbReference type="InterPro" id="IPR005467">
    <property type="entry name" value="His_kinase_dom"/>
</dbReference>
<dbReference type="GO" id="GO:0006355">
    <property type="term" value="P:regulation of DNA-templated transcription"/>
    <property type="evidence" value="ECO:0007669"/>
    <property type="project" value="InterPro"/>
</dbReference>
<protein>
    <recommendedName>
        <fullName evidence="15">Sensor protein FixL</fullName>
        <ecNumber evidence="3">2.7.13.3</ecNumber>
    </recommendedName>
</protein>
<dbReference type="PROSITE" id="PS50112">
    <property type="entry name" value="PAS"/>
    <property type="match status" value="3"/>
</dbReference>
<comment type="catalytic activity">
    <reaction evidence="1">
        <text>ATP + protein L-histidine = ADP + protein N-phospho-L-histidine.</text>
        <dbReference type="EC" id="2.7.13.3"/>
    </reaction>
</comment>
<comment type="subcellular location">
    <subcellularLocation>
        <location evidence="2">Cell membrane</location>
        <topology evidence="2">Multi-pass membrane protein</topology>
    </subcellularLocation>
</comment>
<dbReference type="CDD" id="cd00130">
    <property type="entry name" value="PAS"/>
    <property type="match status" value="3"/>
</dbReference>
<keyword evidence="9" id="KW-0418">Kinase</keyword>
<dbReference type="Gene3D" id="3.30.450.20">
    <property type="entry name" value="PAS domain"/>
    <property type="match status" value="4"/>
</dbReference>
<proteinExistence type="predicted"/>
<dbReference type="InterPro" id="IPR013767">
    <property type="entry name" value="PAS_fold"/>
</dbReference>
<evidence type="ECO:0000256" key="14">
    <source>
        <dbReference type="ARBA" id="ARBA00059827"/>
    </source>
</evidence>
<dbReference type="SUPFAM" id="SSF55874">
    <property type="entry name" value="ATPase domain of HSP90 chaperone/DNA topoisomerase II/histidine kinase"/>
    <property type="match status" value="1"/>
</dbReference>
<keyword evidence="13 18" id="KW-0472">Membrane</keyword>
<dbReference type="PROSITE" id="PS50894">
    <property type="entry name" value="HPT"/>
    <property type="match status" value="1"/>
</dbReference>
<feature type="transmembrane region" description="Helical" evidence="18">
    <location>
        <begin position="12"/>
        <end position="30"/>
    </location>
</feature>
<dbReference type="InterPro" id="IPR035965">
    <property type="entry name" value="PAS-like_dom_sf"/>
</dbReference>
<dbReference type="CDD" id="cd00088">
    <property type="entry name" value="HPT"/>
    <property type="match status" value="1"/>
</dbReference>
<feature type="domain" description="PAS" evidence="21">
    <location>
        <begin position="537"/>
        <end position="607"/>
    </location>
</feature>
<evidence type="ECO:0000256" key="15">
    <source>
        <dbReference type="ARBA" id="ARBA00070616"/>
    </source>
</evidence>
<feature type="modified residue" description="Phosphohistidine" evidence="16">
    <location>
        <position position="1391"/>
    </location>
</feature>
<dbReference type="EC" id="2.7.13.3" evidence="3"/>
<dbReference type="SUPFAM" id="SSF47226">
    <property type="entry name" value="Histidine-containing phosphotransfer domain, HPT domain"/>
    <property type="match status" value="1"/>
</dbReference>
<dbReference type="CDD" id="cd16922">
    <property type="entry name" value="HATPase_EvgS-ArcB-TorS-like"/>
    <property type="match status" value="1"/>
</dbReference>
<dbReference type="FunFam" id="1.10.287.130:FF:000003">
    <property type="entry name" value="Histidine kinase"/>
    <property type="match status" value="1"/>
</dbReference>
<evidence type="ECO:0000313" key="25">
    <source>
        <dbReference type="EMBL" id="BBP01451.1"/>
    </source>
</evidence>
<dbReference type="PROSITE" id="PS50109">
    <property type="entry name" value="HIS_KIN"/>
    <property type="match status" value="1"/>
</dbReference>
<dbReference type="Proteomes" id="UP000463939">
    <property type="component" value="Chromosome"/>
</dbReference>
<feature type="transmembrane region" description="Helical" evidence="18">
    <location>
        <begin position="197"/>
        <end position="214"/>
    </location>
</feature>
<evidence type="ECO:0000256" key="18">
    <source>
        <dbReference type="SAM" id="Phobius"/>
    </source>
</evidence>
<dbReference type="InterPro" id="IPR000700">
    <property type="entry name" value="PAS-assoc_C"/>
</dbReference>
<dbReference type="SMART" id="SM00304">
    <property type="entry name" value="HAMP"/>
    <property type="match status" value="1"/>
</dbReference>
<evidence type="ECO:0000259" key="22">
    <source>
        <dbReference type="PROSITE" id="PS50113"/>
    </source>
</evidence>
<dbReference type="SUPFAM" id="SSF158472">
    <property type="entry name" value="HAMP domain-like"/>
    <property type="match status" value="1"/>
</dbReference>
<dbReference type="Gene3D" id="1.10.287.130">
    <property type="match status" value="1"/>
</dbReference>
<dbReference type="PRINTS" id="PR00344">
    <property type="entry name" value="BCTRLSENSOR"/>
</dbReference>
<dbReference type="CDD" id="cd17546">
    <property type="entry name" value="REC_hyHK_CKI1_RcsC-like"/>
    <property type="match status" value="2"/>
</dbReference>
<dbReference type="NCBIfam" id="TIGR00229">
    <property type="entry name" value="sensory_box"/>
    <property type="match status" value="4"/>
</dbReference>
<dbReference type="InterPro" id="IPR013655">
    <property type="entry name" value="PAS_fold_3"/>
</dbReference>
<dbReference type="PROSITE" id="PS50885">
    <property type="entry name" value="HAMP"/>
    <property type="match status" value="1"/>
</dbReference>
<evidence type="ECO:0000256" key="7">
    <source>
        <dbReference type="ARBA" id="ARBA00022692"/>
    </source>
</evidence>
<keyword evidence="10" id="KW-0067">ATP-binding</keyword>
<evidence type="ECO:0000256" key="8">
    <source>
        <dbReference type="ARBA" id="ARBA00022741"/>
    </source>
</evidence>
<evidence type="ECO:0000259" key="20">
    <source>
        <dbReference type="PROSITE" id="PS50110"/>
    </source>
</evidence>
<feature type="domain" description="Response regulatory" evidence="20">
    <location>
        <begin position="1196"/>
        <end position="1312"/>
    </location>
</feature>
<evidence type="ECO:0000256" key="6">
    <source>
        <dbReference type="ARBA" id="ARBA00022679"/>
    </source>
</evidence>
<dbReference type="SUPFAM" id="SSF52172">
    <property type="entry name" value="CheY-like"/>
    <property type="match status" value="2"/>
</dbReference>
<dbReference type="InterPro" id="IPR001610">
    <property type="entry name" value="PAC"/>
</dbReference>
<feature type="domain" description="Response regulatory" evidence="20">
    <location>
        <begin position="1049"/>
        <end position="1170"/>
    </location>
</feature>
<evidence type="ECO:0000256" key="11">
    <source>
        <dbReference type="ARBA" id="ARBA00022989"/>
    </source>
</evidence>
<dbReference type="Pfam" id="PF00672">
    <property type="entry name" value="HAMP"/>
    <property type="match status" value="1"/>
</dbReference>
<evidence type="ECO:0000256" key="17">
    <source>
        <dbReference type="PROSITE-ProRule" id="PRU00169"/>
    </source>
</evidence>
<dbReference type="PROSITE" id="PS50110">
    <property type="entry name" value="RESPONSE_REGULATORY"/>
    <property type="match status" value="2"/>
</dbReference>
<feature type="domain" description="PAC" evidence="22">
    <location>
        <begin position="614"/>
        <end position="664"/>
    </location>
</feature>
<dbReference type="SMART" id="SM00086">
    <property type="entry name" value="PAC"/>
    <property type="match status" value="4"/>
</dbReference>
<dbReference type="RefSeq" id="WP_162085228.1">
    <property type="nucleotide sequence ID" value="NZ_AP021881.1"/>
</dbReference>
<dbReference type="Pfam" id="PF00989">
    <property type="entry name" value="PAS"/>
    <property type="match status" value="1"/>
</dbReference>
<feature type="domain" description="PAC" evidence="22">
    <location>
        <begin position="484"/>
        <end position="536"/>
    </location>
</feature>
<dbReference type="Gene3D" id="6.10.340.10">
    <property type="match status" value="1"/>
</dbReference>
<accession>A0A809RRF1</accession>
<feature type="domain" description="PAS" evidence="21">
    <location>
        <begin position="665"/>
        <end position="735"/>
    </location>
</feature>
<dbReference type="InterPro" id="IPR004358">
    <property type="entry name" value="Sig_transdc_His_kin-like_C"/>
</dbReference>
<dbReference type="SUPFAM" id="SSF47384">
    <property type="entry name" value="Homodimeric domain of signal transducing histidine kinase"/>
    <property type="match status" value="1"/>
</dbReference>
<dbReference type="InterPro" id="IPR003660">
    <property type="entry name" value="HAMP_dom"/>
</dbReference>
<reference evidence="26" key="1">
    <citation type="submission" date="2019-11" db="EMBL/GenBank/DDBJ databases">
        <title>Isolation and characterization of a novel species in the genus Sulfuriferula.</title>
        <authorList>
            <person name="Mochizuki J."/>
            <person name="Kojima H."/>
            <person name="Fukui M."/>
        </authorList>
    </citation>
    <scope>NUCLEOTIDE SEQUENCE [LARGE SCALE GENOMIC DNA]</scope>
    <source>
        <strain evidence="26">SGTM</strain>
    </source>
</reference>
<sequence>MKLHNFTIIQKALFMNGVLLVSLLGYLFYLNTAINRVKVNGEIYQEIAQGKNLIADVLPPPEYIIESQLTVYQILDAAQHDEQIELQIRIAKLTTLAKAYESRHQYWMHSLPPGKLRTLLLFDSYQPATLYYQELFERFIPLLERGDISSAEYLLKTRIIPLYREHRRLINQVVSVANQENAAREKRAETIITQSKFALLGIWLLILLGLFWSMNRVLVRPVIKGFKRISEIMSEIGKGNYNNTIAVGRHDEIGLVLSSVEQMQTRLCELVSHLEENAATMQYQSEQFRRILELSPIAVAITDLSGNAIRFTNRQFSELFQMTPDQSNGCNMGDIVPLTPAQQNKINLVGNTHNSLLNEVIAIYVNGNQPKWLTLSVFVIDNNNEPARLSWFYDISEIKMAQIELEQEKRTLQNYLDVAGVMLLVLNPDRTVASINKMGCHILEGDESEISGQDWFENFLPEDDRASMLSLFNDILQGDTPPPNDFEHAVLTCKGNKRLIAWHTALLRDDAGVIQGLLNSGEDISERRQAEIALQNHRQQLDTTLNTVMDGVISANANGTILTFNHAAEKIFGYQALELVGKNLAVLMPSPHREQHDQYMHNYLVTRQPHVIGVRREMTGIDRQGRHFPMELTIAEMELDGEIAFTGVVRDITERKKVEDALQVSMGKFREYFDQPLTGMATLTPDMHWLEVNQRLADMLGYPREELVKLNWSDLIHPDDKDDMVHLLQDTLQGTTAGESDQRMIRKDGQILWTSQVIRSVRRTDDSVLYLIALINDISERKLIEQQLRTASKLANAASQSKSDFLANMSHEIRTPMNGIIGLTHLALRTQLTMQQQDYLNKIMHSAQSLLTIINDILDFSKIEAGKLELEAINFDLDQTFSNIINLVGQHAAEKGLELVIRHATTVPNELIGDPLRLGQILLNLTSNAVKFTERGNIMIGVAPAETHISGVPAWRFYVTDTGIGMTPKQLENLFEAFTQADTTTTRQYGGTGLGLVICKRLVEKMGGSISVESAPGLGSTFFFTIPLPVSTLSKPPLRLSNEYISSIRALVADDNPVALQAIVEMLHAFGIEATGVSDGYAAVEEAQRSNQAGQAYNLVLADWKMPGMDGFELIEQLRLKYPDRSMSFIMVTGHDQSEIMNRLPEARPEGFIQKPITPSILLNTIMNALNPTSPSVSSLNSNALPQLSPTLQHLKILLVEDNLINQQIATELVTSMGADVTVASSGHEALTQLSQQEFDLVLMDIQMPGMDGYQTTRAIRENQHLLHLPVIAMTAHALSGDREKSLAAGMNDHIAKPINPEELFTVISRWIKPNNVIQAPPTTPAPTDITLLAAALPCLDLHDALTRLAGNSQLLLHLLGVFIAENTHTFSDIKNALISGDQVQAQALVHRLKGTAGNLGLTRVYKAALTLEADMKQDHPLDLDHQSLQELDTALTLALSELRNNGITASAQT</sequence>
<feature type="domain" description="Histidine kinase" evidence="19">
    <location>
        <begin position="808"/>
        <end position="1030"/>
    </location>
</feature>
<comment type="function">
    <text evidence="14">Putative oxygen sensor; modulates the activity of FixJ, a transcriptional activator of nitrogen fixation fixK gene. FixL probably acts as a kinase that phosphorylates FixJ.</text>
</comment>
<keyword evidence="7 18" id="KW-0812">Transmembrane</keyword>
<dbReference type="Gene3D" id="1.20.120.160">
    <property type="entry name" value="HPT domain"/>
    <property type="match status" value="1"/>
</dbReference>
<dbReference type="InterPro" id="IPR003594">
    <property type="entry name" value="HATPase_dom"/>
</dbReference>
<dbReference type="Pfam" id="PF00512">
    <property type="entry name" value="HisKA"/>
    <property type="match status" value="1"/>
</dbReference>
<dbReference type="SMART" id="SM00388">
    <property type="entry name" value="HisKA"/>
    <property type="match status" value="1"/>
</dbReference>
<dbReference type="Pfam" id="PF00072">
    <property type="entry name" value="Response_reg"/>
    <property type="match status" value="2"/>
</dbReference>
<evidence type="ECO:0000256" key="10">
    <source>
        <dbReference type="ARBA" id="ARBA00022840"/>
    </source>
</evidence>
<organism evidence="25 26">
    <name type="scientific">Sulfuriferula nivalis</name>
    <dbReference type="NCBI Taxonomy" id="2675298"/>
    <lineage>
        <taxon>Bacteria</taxon>
        <taxon>Pseudomonadati</taxon>
        <taxon>Pseudomonadota</taxon>
        <taxon>Betaproteobacteria</taxon>
        <taxon>Nitrosomonadales</taxon>
        <taxon>Sulfuricellaceae</taxon>
        <taxon>Sulfuriferula</taxon>
    </lineage>
</organism>
<evidence type="ECO:0000259" key="24">
    <source>
        <dbReference type="PROSITE" id="PS50894"/>
    </source>
</evidence>
<dbReference type="GO" id="GO:0005524">
    <property type="term" value="F:ATP binding"/>
    <property type="evidence" value="ECO:0007669"/>
    <property type="project" value="UniProtKB-KW"/>
</dbReference>
<feature type="domain" description="HPt" evidence="24">
    <location>
        <begin position="1352"/>
        <end position="1446"/>
    </location>
</feature>
<dbReference type="InterPro" id="IPR036890">
    <property type="entry name" value="HATPase_C_sf"/>
</dbReference>
<keyword evidence="5 17" id="KW-0597">Phosphoprotein</keyword>
<evidence type="ECO:0000256" key="5">
    <source>
        <dbReference type="ARBA" id="ARBA00022553"/>
    </source>
</evidence>
<evidence type="ECO:0000256" key="12">
    <source>
        <dbReference type="ARBA" id="ARBA00023012"/>
    </source>
</evidence>
<dbReference type="SMART" id="SM00448">
    <property type="entry name" value="REC"/>
    <property type="match status" value="2"/>
</dbReference>
<dbReference type="GO" id="GO:0000155">
    <property type="term" value="F:phosphorelay sensor kinase activity"/>
    <property type="evidence" value="ECO:0007669"/>
    <property type="project" value="InterPro"/>
</dbReference>
<dbReference type="PANTHER" id="PTHR45339:SF1">
    <property type="entry name" value="HYBRID SIGNAL TRANSDUCTION HISTIDINE KINASE J"/>
    <property type="match status" value="1"/>
</dbReference>
<dbReference type="InterPro" id="IPR013656">
    <property type="entry name" value="PAS_4"/>
</dbReference>
<dbReference type="PROSITE" id="PS50113">
    <property type="entry name" value="PAC"/>
    <property type="match status" value="3"/>
</dbReference>
<dbReference type="SUPFAM" id="SSF55785">
    <property type="entry name" value="PYP-like sensor domain (PAS domain)"/>
    <property type="match status" value="4"/>
</dbReference>
<dbReference type="InterPro" id="IPR036097">
    <property type="entry name" value="HisK_dim/P_sf"/>
</dbReference>
<dbReference type="Pfam" id="PF01627">
    <property type="entry name" value="Hpt"/>
    <property type="match status" value="1"/>
</dbReference>
<evidence type="ECO:0000256" key="3">
    <source>
        <dbReference type="ARBA" id="ARBA00012438"/>
    </source>
</evidence>
<dbReference type="InterPro" id="IPR011006">
    <property type="entry name" value="CheY-like_superfamily"/>
</dbReference>
<keyword evidence="26" id="KW-1185">Reference proteome</keyword>
<dbReference type="CDD" id="cd06225">
    <property type="entry name" value="HAMP"/>
    <property type="match status" value="1"/>
</dbReference>
<evidence type="ECO:0000256" key="4">
    <source>
        <dbReference type="ARBA" id="ARBA00022475"/>
    </source>
</evidence>
<evidence type="ECO:0000256" key="13">
    <source>
        <dbReference type="ARBA" id="ARBA00023136"/>
    </source>
</evidence>
<keyword evidence="11 18" id="KW-1133">Transmembrane helix</keyword>
<dbReference type="Pfam" id="PF13188">
    <property type="entry name" value="PAS_8"/>
    <property type="match status" value="1"/>
</dbReference>
<gene>
    <name evidence="25" type="ORF">SFSGTM_21590</name>
</gene>
<dbReference type="Gene3D" id="3.40.50.2300">
    <property type="match status" value="2"/>
</dbReference>
<dbReference type="InterPro" id="IPR008207">
    <property type="entry name" value="Sig_transdc_His_kin_Hpt_dom"/>
</dbReference>
<keyword evidence="12" id="KW-0902">Two-component regulatory system</keyword>
<dbReference type="Pfam" id="PF08448">
    <property type="entry name" value="PAS_4"/>
    <property type="match status" value="1"/>
</dbReference>
<evidence type="ECO:0000313" key="26">
    <source>
        <dbReference type="Proteomes" id="UP000463939"/>
    </source>
</evidence>
<feature type="domain" description="PAC" evidence="22">
    <location>
        <begin position="738"/>
        <end position="790"/>
    </location>
</feature>
<dbReference type="FunFam" id="3.30.565.10:FF:000078">
    <property type="entry name" value="Two-component sensor histidine kinase"/>
    <property type="match status" value="1"/>
</dbReference>
<evidence type="ECO:0000256" key="9">
    <source>
        <dbReference type="ARBA" id="ARBA00022777"/>
    </source>
</evidence>
<dbReference type="KEGG" id="sniv:SFSGTM_21590"/>
<keyword evidence="6" id="KW-0808">Transferase</keyword>
<feature type="modified residue" description="4-aspartylphosphate" evidence="17">
    <location>
        <position position="1245"/>
    </location>
</feature>
<dbReference type="Pfam" id="PF08447">
    <property type="entry name" value="PAS_3"/>
    <property type="match status" value="1"/>
</dbReference>
<name>A0A809RRF1_9PROT</name>
<evidence type="ECO:0000259" key="23">
    <source>
        <dbReference type="PROSITE" id="PS50885"/>
    </source>
</evidence>
<evidence type="ECO:0000259" key="19">
    <source>
        <dbReference type="PROSITE" id="PS50109"/>
    </source>
</evidence>
<evidence type="ECO:0000256" key="16">
    <source>
        <dbReference type="PROSITE-ProRule" id="PRU00110"/>
    </source>
</evidence>
<evidence type="ECO:0000256" key="2">
    <source>
        <dbReference type="ARBA" id="ARBA00004651"/>
    </source>
</evidence>
<dbReference type="SMART" id="SM00387">
    <property type="entry name" value="HATPase_c"/>
    <property type="match status" value="1"/>
</dbReference>
<dbReference type="FunFam" id="3.30.450.20:FF:000060">
    <property type="entry name" value="Sensor protein FixL"/>
    <property type="match status" value="1"/>
</dbReference>
<dbReference type="CDD" id="cd00082">
    <property type="entry name" value="HisKA"/>
    <property type="match status" value="1"/>
</dbReference>
<dbReference type="InterPro" id="IPR036641">
    <property type="entry name" value="HPT_dom_sf"/>
</dbReference>
<dbReference type="InterPro" id="IPR001789">
    <property type="entry name" value="Sig_transdc_resp-reg_receiver"/>
</dbReference>
<dbReference type="InterPro" id="IPR000014">
    <property type="entry name" value="PAS"/>
</dbReference>
<dbReference type="SMART" id="SM00091">
    <property type="entry name" value="PAS"/>
    <property type="match status" value="4"/>
</dbReference>
<keyword evidence="8" id="KW-0547">Nucleotide-binding</keyword>
<evidence type="ECO:0000256" key="1">
    <source>
        <dbReference type="ARBA" id="ARBA00000085"/>
    </source>
</evidence>
<keyword evidence="4" id="KW-1003">Cell membrane</keyword>
<feature type="domain" description="PAS" evidence="21">
    <location>
        <begin position="408"/>
        <end position="479"/>
    </location>
</feature>
<evidence type="ECO:0000259" key="21">
    <source>
        <dbReference type="PROSITE" id="PS50112"/>
    </source>
</evidence>
<dbReference type="Gene3D" id="3.30.565.10">
    <property type="entry name" value="Histidine kinase-like ATPase, C-terminal domain"/>
    <property type="match status" value="1"/>
</dbReference>
<feature type="domain" description="HAMP" evidence="23">
    <location>
        <begin position="220"/>
        <end position="272"/>
    </location>
</feature>
<dbReference type="EMBL" id="AP021881">
    <property type="protein sequence ID" value="BBP01451.1"/>
    <property type="molecule type" value="Genomic_DNA"/>
</dbReference>
<dbReference type="InterPro" id="IPR003661">
    <property type="entry name" value="HisK_dim/P_dom"/>
</dbReference>
<feature type="modified residue" description="4-aspartylphosphate" evidence="17">
    <location>
        <position position="1103"/>
    </location>
</feature>
<dbReference type="PANTHER" id="PTHR45339">
    <property type="entry name" value="HYBRID SIGNAL TRANSDUCTION HISTIDINE KINASE J"/>
    <property type="match status" value="1"/>
</dbReference>